<evidence type="ECO:0000256" key="2">
    <source>
        <dbReference type="ARBA" id="ARBA00022448"/>
    </source>
</evidence>
<feature type="compositionally biased region" description="Low complexity" evidence="8">
    <location>
        <begin position="135"/>
        <end position="144"/>
    </location>
</feature>
<accession>A0ABX5QEX3</accession>
<evidence type="ECO:0000256" key="1">
    <source>
        <dbReference type="ARBA" id="ARBA00004651"/>
    </source>
</evidence>
<dbReference type="Gene3D" id="1.10.3730.20">
    <property type="match status" value="1"/>
</dbReference>
<keyword evidence="11" id="KW-1185">Reference proteome</keyword>
<keyword evidence="3" id="KW-1003">Cell membrane</keyword>
<evidence type="ECO:0000256" key="4">
    <source>
        <dbReference type="ARBA" id="ARBA00022692"/>
    </source>
</evidence>
<feature type="transmembrane region" description="Helical" evidence="9">
    <location>
        <begin position="49"/>
        <end position="67"/>
    </location>
</feature>
<organism evidence="10 11">
    <name type="scientific">Leucobacter muris</name>
    <dbReference type="NCBI Taxonomy" id="1935379"/>
    <lineage>
        <taxon>Bacteria</taxon>
        <taxon>Bacillati</taxon>
        <taxon>Actinomycetota</taxon>
        <taxon>Actinomycetes</taxon>
        <taxon>Micrococcales</taxon>
        <taxon>Microbacteriaceae</taxon>
        <taxon>Leucobacter</taxon>
    </lineage>
</organism>
<feature type="transmembrane region" description="Helical" evidence="9">
    <location>
        <begin position="100"/>
        <end position="120"/>
    </location>
</feature>
<gene>
    <name evidence="10" type="ORF">Leucomu_06075</name>
</gene>
<comment type="subcellular location">
    <subcellularLocation>
        <location evidence="1 7">Cell membrane</location>
        <topology evidence="1 7">Multi-pass membrane protein</topology>
    </subcellularLocation>
</comment>
<comment type="similarity">
    <text evidence="7">Belongs to the drug/metabolite transporter (DMT) superfamily. Small multidrug resistance (SMR) (TC 2.A.7.1) family.</text>
</comment>
<reference evidence="10 11" key="1">
    <citation type="submission" date="2019-01" db="EMBL/GenBank/DDBJ databases">
        <title>Leucobacter muris sp. nov. isolated from the nose of a laboratory mouse.</title>
        <authorList>
            <person name="Benga L."/>
            <person name="Sproeer C."/>
            <person name="Schumann P."/>
            <person name="Verbarg S."/>
            <person name="Bunk B."/>
            <person name="Engelhardt E."/>
            <person name="Benten P.M."/>
            <person name="Sager M."/>
        </authorList>
    </citation>
    <scope>NUCLEOTIDE SEQUENCE [LARGE SCALE GENOMIC DNA]</scope>
    <source>
        <strain evidence="10 11">DSM 101948</strain>
    </source>
</reference>
<evidence type="ECO:0000256" key="5">
    <source>
        <dbReference type="ARBA" id="ARBA00022989"/>
    </source>
</evidence>
<evidence type="ECO:0000256" key="7">
    <source>
        <dbReference type="RuleBase" id="RU003942"/>
    </source>
</evidence>
<dbReference type="Pfam" id="PF00893">
    <property type="entry name" value="Multi_Drug_Res"/>
    <property type="match status" value="1"/>
</dbReference>
<feature type="compositionally biased region" description="Low complexity" evidence="8">
    <location>
        <begin position="153"/>
        <end position="163"/>
    </location>
</feature>
<protein>
    <submittedName>
        <fullName evidence="10">Multidrug efflux SMR transporter</fullName>
    </submittedName>
</protein>
<evidence type="ECO:0000313" key="10">
    <source>
        <dbReference type="EMBL" id="QAB17548.1"/>
    </source>
</evidence>
<keyword evidence="4 7" id="KW-0812">Transmembrane</keyword>
<keyword evidence="5 9" id="KW-1133">Transmembrane helix</keyword>
<dbReference type="RefSeq" id="WP_128386669.1">
    <property type="nucleotide sequence ID" value="NZ_CP035037.1"/>
</dbReference>
<dbReference type="InterPro" id="IPR037185">
    <property type="entry name" value="EmrE-like"/>
</dbReference>
<evidence type="ECO:0000256" key="9">
    <source>
        <dbReference type="SAM" id="Phobius"/>
    </source>
</evidence>
<keyword evidence="6 9" id="KW-0472">Membrane</keyword>
<proteinExistence type="inferred from homology"/>
<name>A0ABX5QEX3_9MICO</name>
<sequence length="163" mass="16805">MGRRPLREAAETKTASTRHWVVLVASAALEAVWAIALKESHGFTVPAPSVVFFIANPISMFGLGYAMRGLPVSVAYAIWTGLGAALTVGASFLLGTESPSAPKLLFLAGIIGCVIGLKFAKEPGQDGDPDPDPDPGASSAPDPGRATEPSPTPTSTPRRPGRG</sequence>
<evidence type="ECO:0000256" key="6">
    <source>
        <dbReference type="ARBA" id="ARBA00023136"/>
    </source>
</evidence>
<dbReference type="InterPro" id="IPR045324">
    <property type="entry name" value="Small_multidrug_res"/>
</dbReference>
<dbReference type="InterPro" id="IPR000390">
    <property type="entry name" value="Small_drug/metabolite_transptr"/>
</dbReference>
<evidence type="ECO:0000313" key="11">
    <source>
        <dbReference type="Proteomes" id="UP000285768"/>
    </source>
</evidence>
<feature type="region of interest" description="Disordered" evidence="8">
    <location>
        <begin position="122"/>
        <end position="163"/>
    </location>
</feature>
<keyword evidence="2" id="KW-0813">Transport</keyword>
<evidence type="ECO:0000256" key="3">
    <source>
        <dbReference type="ARBA" id="ARBA00022475"/>
    </source>
</evidence>
<dbReference type="PANTHER" id="PTHR30561:SF0">
    <property type="entry name" value="GUANIDINIUM EXPORTER"/>
    <property type="match status" value="1"/>
</dbReference>
<feature type="transmembrane region" description="Helical" evidence="9">
    <location>
        <begin position="20"/>
        <end position="37"/>
    </location>
</feature>
<evidence type="ECO:0000256" key="8">
    <source>
        <dbReference type="SAM" id="MobiDB-lite"/>
    </source>
</evidence>
<dbReference type="SUPFAM" id="SSF103481">
    <property type="entry name" value="Multidrug resistance efflux transporter EmrE"/>
    <property type="match status" value="1"/>
</dbReference>
<dbReference type="Proteomes" id="UP000285768">
    <property type="component" value="Chromosome"/>
</dbReference>
<dbReference type="EMBL" id="CP035037">
    <property type="protein sequence ID" value="QAB17548.1"/>
    <property type="molecule type" value="Genomic_DNA"/>
</dbReference>
<dbReference type="PANTHER" id="PTHR30561">
    <property type="entry name" value="SMR FAMILY PROTON-DEPENDENT DRUG EFFLUX TRANSPORTER SUGE"/>
    <property type="match status" value="1"/>
</dbReference>
<feature type="transmembrane region" description="Helical" evidence="9">
    <location>
        <begin position="74"/>
        <end position="94"/>
    </location>
</feature>